<dbReference type="EMBL" id="AGNK02002431">
    <property type="status" value="NOT_ANNOTATED_CDS"/>
    <property type="molecule type" value="Genomic_DNA"/>
</dbReference>
<accession>K3Y425</accession>
<evidence type="ECO:0000313" key="3">
    <source>
        <dbReference type="Proteomes" id="UP000004995"/>
    </source>
</evidence>
<feature type="compositionally biased region" description="Basic residues" evidence="1">
    <location>
        <begin position="37"/>
        <end position="49"/>
    </location>
</feature>
<dbReference type="EnsemblPlants" id="KQL10556">
    <property type="protein sequence ID" value="KQL10556"/>
    <property type="gene ID" value="SETIT_008963mg"/>
</dbReference>
<reference evidence="2" key="2">
    <citation type="submission" date="2018-08" db="UniProtKB">
        <authorList>
            <consortium name="EnsemblPlants"/>
        </authorList>
    </citation>
    <scope>IDENTIFICATION</scope>
    <source>
        <strain evidence="2">Yugu1</strain>
    </source>
</reference>
<evidence type="ECO:0000256" key="1">
    <source>
        <dbReference type="SAM" id="MobiDB-lite"/>
    </source>
</evidence>
<dbReference type="Proteomes" id="UP000004995">
    <property type="component" value="Unassembled WGS sequence"/>
</dbReference>
<dbReference type="InParanoid" id="K3Y425"/>
<feature type="region of interest" description="Disordered" evidence="1">
    <location>
        <begin position="24"/>
        <end position="122"/>
    </location>
</feature>
<evidence type="ECO:0000313" key="2">
    <source>
        <dbReference type="EnsemblPlants" id="KQL10556"/>
    </source>
</evidence>
<name>K3Y425_SETIT</name>
<dbReference type="AlphaFoldDB" id="K3Y425"/>
<feature type="compositionally biased region" description="Basic and acidic residues" evidence="1">
    <location>
        <begin position="100"/>
        <end position="112"/>
    </location>
</feature>
<organism evidence="2 3">
    <name type="scientific">Setaria italica</name>
    <name type="common">Foxtail millet</name>
    <name type="synonym">Panicum italicum</name>
    <dbReference type="NCBI Taxonomy" id="4555"/>
    <lineage>
        <taxon>Eukaryota</taxon>
        <taxon>Viridiplantae</taxon>
        <taxon>Streptophyta</taxon>
        <taxon>Embryophyta</taxon>
        <taxon>Tracheophyta</taxon>
        <taxon>Spermatophyta</taxon>
        <taxon>Magnoliopsida</taxon>
        <taxon>Liliopsida</taxon>
        <taxon>Poales</taxon>
        <taxon>Poaceae</taxon>
        <taxon>PACMAD clade</taxon>
        <taxon>Panicoideae</taxon>
        <taxon>Panicodae</taxon>
        <taxon>Paniceae</taxon>
        <taxon>Cenchrinae</taxon>
        <taxon>Setaria</taxon>
    </lineage>
</organism>
<protein>
    <submittedName>
        <fullName evidence="2">Uncharacterized protein</fullName>
    </submittedName>
</protein>
<sequence length="122" mass="13105">MRRPAFPRCCVCASSKKGTALRAREGLIGGGNLPPRRGGKAMRPRRTQPARKAPRDGPRPHSTRVGLGFALVCPPANQGTRRGEGRPRSGTGKIPSFGKGGRESGREGGEGRRPRRGQWNGR</sequence>
<reference evidence="3" key="1">
    <citation type="journal article" date="2012" name="Nat. Biotechnol.">
        <title>Reference genome sequence of the model plant Setaria.</title>
        <authorList>
            <person name="Bennetzen J.L."/>
            <person name="Schmutz J."/>
            <person name="Wang H."/>
            <person name="Percifield R."/>
            <person name="Hawkins J."/>
            <person name="Pontaroli A.C."/>
            <person name="Estep M."/>
            <person name="Feng L."/>
            <person name="Vaughn J.N."/>
            <person name="Grimwood J."/>
            <person name="Jenkins J."/>
            <person name="Barry K."/>
            <person name="Lindquist E."/>
            <person name="Hellsten U."/>
            <person name="Deshpande S."/>
            <person name="Wang X."/>
            <person name="Wu X."/>
            <person name="Mitros T."/>
            <person name="Triplett J."/>
            <person name="Yang X."/>
            <person name="Ye C.Y."/>
            <person name="Mauro-Herrera M."/>
            <person name="Wang L."/>
            <person name="Li P."/>
            <person name="Sharma M."/>
            <person name="Sharma R."/>
            <person name="Ronald P.C."/>
            <person name="Panaud O."/>
            <person name="Kellogg E.A."/>
            <person name="Brutnell T.P."/>
            <person name="Doust A.N."/>
            <person name="Tuskan G.A."/>
            <person name="Rokhsar D."/>
            <person name="Devos K.M."/>
        </authorList>
    </citation>
    <scope>NUCLEOTIDE SEQUENCE [LARGE SCALE GENOMIC DNA]</scope>
    <source>
        <strain evidence="3">cv. Yugu1</strain>
    </source>
</reference>
<dbReference type="Gramene" id="KQL10556">
    <property type="protein sequence ID" value="KQL10556"/>
    <property type="gene ID" value="SETIT_008963mg"/>
</dbReference>
<keyword evidence="3" id="KW-1185">Reference proteome</keyword>
<proteinExistence type="predicted"/>
<dbReference type="HOGENOM" id="CLU_2030748_0_0_1"/>